<dbReference type="PROSITE" id="PS51257">
    <property type="entry name" value="PROKAR_LIPOPROTEIN"/>
    <property type="match status" value="1"/>
</dbReference>
<comment type="catalytic activity">
    <reaction evidence="11 13">
        <text>nitric oxide + Fe(III)-[cytochrome c] + H2O = Fe(II)-[cytochrome c] + nitrite + 2 H(+)</text>
        <dbReference type="Rhea" id="RHEA:15233"/>
        <dbReference type="Rhea" id="RHEA-COMP:10350"/>
        <dbReference type="Rhea" id="RHEA-COMP:14399"/>
        <dbReference type="ChEBI" id="CHEBI:15377"/>
        <dbReference type="ChEBI" id="CHEBI:15378"/>
        <dbReference type="ChEBI" id="CHEBI:16301"/>
        <dbReference type="ChEBI" id="CHEBI:16480"/>
        <dbReference type="ChEBI" id="CHEBI:29033"/>
        <dbReference type="ChEBI" id="CHEBI:29034"/>
        <dbReference type="EC" id="1.7.2.1"/>
    </reaction>
</comment>
<evidence type="ECO:0000256" key="12">
    <source>
        <dbReference type="PROSITE-ProRule" id="PRU00433"/>
    </source>
</evidence>
<reference evidence="16 17" key="1">
    <citation type="submission" date="2023-08" db="EMBL/GenBank/DDBJ databases">
        <authorList>
            <person name="Kumar R."/>
        </authorList>
    </citation>
    <scope>NUCLEOTIDE SEQUENCE [LARGE SCALE GENOMIC DNA]</scope>
    <source>
        <strain evidence="16 17">LUR13</strain>
    </source>
</reference>
<dbReference type="SUPFAM" id="SSF46626">
    <property type="entry name" value="Cytochrome c"/>
    <property type="match status" value="1"/>
</dbReference>
<evidence type="ECO:0000256" key="14">
    <source>
        <dbReference type="SAM" id="MobiDB-lite"/>
    </source>
</evidence>
<dbReference type="Gene3D" id="1.10.760.10">
    <property type="entry name" value="Cytochrome c-like domain"/>
    <property type="match status" value="1"/>
</dbReference>
<protein>
    <recommendedName>
        <fullName evidence="4 13">Copper-containing nitrite reductase</fullName>
        <ecNumber evidence="3 13">1.7.2.1</ecNumber>
    </recommendedName>
</protein>
<evidence type="ECO:0000256" key="5">
    <source>
        <dbReference type="ARBA" id="ARBA00022617"/>
    </source>
</evidence>
<comment type="cofactor">
    <cofactor evidence="13">
        <name>Cu(+)</name>
        <dbReference type="ChEBI" id="CHEBI:49552"/>
    </cofactor>
    <text evidence="13">Binds 1 Cu(+) ion.</text>
</comment>
<dbReference type="GO" id="GO:0050421">
    <property type="term" value="F:nitrite reductase (NO-forming) activity"/>
    <property type="evidence" value="ECO:0007669"/>
    <property type="project" value="UniProtKB-EC"/>
</dbReference>
<keyword evidence="9 12" id="KW-0408">Iron</keyword>
<comment type="subunit">
    <text evidence="2 13">Homotrimer.</text>
</comment>
<dbReference type="InterPro" id="IPR001287">
    <property type="entry name" value="NO2-reductase_Cu"/>
</dbReference>
<evidence type="ECO:0000256" key="4">
    <source>
        <dbReference type="ARBA" id="ARBA00017290"/>
    </source>
</evidence>
<dbReference type="PANTHER" id="PTHR35008:SF8">
    <property type="entry name" value="ALCOHOL DEHYDROGENASE CYTOCHROME C SUBUNIT"/>
    <property type="match status" value="1"/>
</dbReference>
<dbReference type="InterPro" id="IPR011707">
    <property type="entry name" value="Cu-oxidase-like_N"/>
</dbReference>
<feature type="compositionally biased region" description="Low complexity" evidence="14">
    <location>
        <begin position="43"/>
        <end position="54"/>
    </location>
</feature>
<dbReference type="PRINTS" id="PR00695">
    <property type="entry name" value="CUNO2RDTASE"/>
</dbReference>
<dbReference type="EC" id="1.7.2.1" evidence="3 13"/>
<sequence length="508" mass="54312">MRLFNSTTSQPQALNYSKLALACLLALGTVGMVGCDKSTPDKATATSAETTQTTKDSKAPTTKNGELPVIDAVITHAPEVPPPIDRDYAAKVIVKMETVEKTMRLADGVEYNFWTFGGQVPGQFIRVRQGDEIEFHLSNHPDSKMPHNIDLHAVTGPGGGAASSFTSPGYTSEFNFKALKPGLYVYHCAVAPVGMHIANGMYGLILVEPEGGLPKVDREFYVMQGDFYTKGNYGDKGLQPFDMEKAVKEQPDYVLFNGSVGALTGENSLKANVGETVRLFVGNGGPNLVSSFHVIGEIFDKVNMEGGSAENHNVQTTLIPAGGAAITQFKVDVPGELVMVDHSIFRAFNKGALGIIDVKGAEDKKIYSGKVREDVYLPEGSAAQSLGKTNAPAPVVTAANKQERIKMGESIYASNCAACHQLNGAGIPKAFPPLAKSDYLNEDPKRAVNAILHGLTGKITVNGEEYDSVMPAVALDDEKIANVVTYIINSWGNKGGEVTPEEVKAARK</sequence>
<evidence type="ECO:0000256" key="10">
    <source>
        <dbReference type="ARBA" id="ARBA00023008"/>
    </source>
</evidence>
<dbReference type="InterPro" id="IPR051459">
    <property type="entry name" value="Cytochrome_c-type_DH"/>
</dbReference>
<keyword evidence="5 12" id="KW-0349">Heme</keyword>
<comment type="similarity">
    <text evidence="1 13">Belongs to the multicopper oxidase family.</text>
</comment>
<dbReference type="RefSeq" id="WP_226928778.1">
    <property type="nucleotide sequence ID" value="NZ_CAJGYS010000001.1"/>
</dbReference>
<evidence type="ECO:0000259" key="15">
    <source>
        <dbReference type="PROSITE" id="PS51007"/>
    </source>
</evidence>
<feature type="region of interest" description="Disordered" evidence="14">
    <location>
        <begin position="39"/>
        <end position="64"/>
    </location>
</feature>
<keyword evidence="17" id="KW-1185">Reference proteome</keyword>
<dbReference type="CDD" id="cd04208">
    <property type="entry name" value="CuRO_2_CuNIR"/>
    <property type="match status" value="1"/>
</dbReference>
<dbReference type="InterPro" id="IPR009056">
    <property type="entry name" value="Cyt_c-like_dom"/>
</dbReference>
<evidence type="ECO:0000256" key="6">
    <source>
        <dbReference type="ARBA" id="ARBA00022723"/>
    </source>
</evidence>
<dbReference type="NCBIfam" id="TIGR02376">
    <property type="entry name" value="Cu_nitrite_red"/>
    <property type="match status" value="1"/>
</dbReference>
<evidence type="ECO:0000256" key="3">
    <source>
        <dbReference type="ARBA" id="ARBA00011882"/>
    </source>
</evidence>
<dbReference type="SUPFAM" id="SSF49503">
    <property type="entry name" value="Cupredoxins"/>
    <property type="match status" value="2"/>
</dbReference>
<dbReference type="Pfam" id="PF07732">
    <property type="entry name" value="Cu-oxidase_3"/>
    <property type="match status" value="1"/>
</dbReference>
<keyword evidence="7" id="KW-0677">Repeat</keyword>
<evidence type="ECO:0000256" key="1">
    <source>
        <dbReference type="ARBA" id="ARBA00010609"/>
    </source>
</evidence>
<comment type="cofactor">
    <cofactor evidence="13">
        <name>Cu(2+)</name>
        <dbReference type="ChEBI" id="CHEBI:29036"/>
    </cofactor>
    <text evidence="13">Binds 1 Cu(+) ion.</text>
</comment>
<evidence type="ECO:0000256" key="9">
    <source>
        <dbReference type="ARBA" id="ARBA00023004"/>
    </source>
</evidence>
<evidence type="ECO:0000256" key="2">
    <source>
        <dbReference type="ARBA" id="ARBA00011233"/>
    </source>
</evidence>
<keyword evidence="10 13" id="KW-0186">Copper</keyword>
<evidence type="ECO:0000313" key="17">
    <source>
        <dbReference type="Proteomes" id="UP001228171"/>
    </source>
</evidence>
<proteinExistence type="inferred from homology"/>
<evidence type="ECO:0000256" key="11">
    <source>
        <dbReference type="ARBA" id="ARBA00049340"/>
    </source>
</evidence>
<evidence type="ECO:0000256" key="13">
    <source>
        <dbReference type="RuleBase" id="RU365025"/>
    </source>
</evidence>
<organism evidence="16 17">
    <name type="scientific">Psychrobacter faecalis</name>
    <dbReference type="NCBI Taxonomy" id="180588"/>
    <lineage>
        <taxon>Bacteria</taxon>
        <taxon>Pseudomonadati</taxon>
        <taxon>Pseudomonadota</taxon>
        <taxon>Gammaproteobacteria</taxon>
        <taxon>Moraxellales</taxon>
        <taxon>Moraxellaceae</taxon>
        <taxon>Psychrobacter</taxon>
    </lineage>
</organism>
<name>A0ABT9HI11_9GAMM</name>
<accession>A0ABT9HI11</accession>
<keyword evidence="8 13" id="KW-0560">Oxidoreductase</keyword>
<evidence type="ECO:0000256" key="7">
    <source>
        <dbReference type="ARBA" id="ARBA00022737"/>
    </source>
</evidence>
<dbReference type="CDD" id="cd11020">
    <property type="entry name" value="CuRO_1_CuNIR"/>
    <property type="match status" value="1"/>
</dbReference>
<keyword evidence="6 12" id="KW-0479">Metal-binding</keyword>
<dbReference type="Pfam" id="PF00034">
    <property type="entry name" value="Cytochrom_C"/>
    <property type="match status" value="1"/>
</dbReference>
<dbReference type="InterPro" id="IPR036909">
    <property type="entry name" value="Cyt_c-like_dom_sf"/>
</dbReference>
<dbReference type="Proteomes" id="UP001228171">
    <property type="component" value="Unassembled WGS sequence"/>
</dbReference>
<dbReference type="EMBL" id="JAVAJI010000017">
    <property type="protein sequence ID" value="MDP4545422.1"/>
    <property type="molecule type" value="Genomic_DNA"/>
</dbReference>
<dbReference type="GeneID" id="84654447"/>
<dbReference type="PROSITE" id="PS51007">
    <property type="entry name" value="CYTC"/>
    <property type="match status" value="1"/>
</dbReference>
<feature type="domain" description="Cytochrome c" evidence="15">
    <location>
        <begin position="403"/>
        <end position="491"/>
    </location>
</feature>
<comment type="caution">
    <text evidence="16">The sequence shown here is derived from an EMBL/GenBank/DDBJ whole genome shotgun (WGS) entry which is preliminary data.</text>
</comment>
<evidence type="ECO:0000256" key="8">
    <source>
        <dbReference type="ARBA" id="ARBA00023002"/>
    </source>
</evidence>
<dbReference type="PANTHER" id="PTHR35008">
    <property type="entry name" value="BLL4482 PROTEIN-RELATED"/>
    <property type="match status" value="1"/>
</dbReference>
<gene>
    <name evidence="16" type="primary">nirK</name>
    <name evidence="16" type="ORF">Q8P09_10080</name>
</gene>
<dbReference type="Gene3D" id="2.60.40.420">
    <property type="entry name" value="Cupredoxins - blue copper proteins"/>
    <property type="match status" value="2"/>
</dbReference>
<evidence type="ECO:0000313" key="16">
    <source>
        <dbReference type="EMBL" id="MDP4545422.1"/>
    </source>
</evidence>
<dbReference type="InterPro" id="IPR008972">
    <property type="entry name" value="Cupredoxin"/>
</dbReference>